<evidence type="ECO:0008006" key="4">
    <source>
        <dbReference type="Google" id="ProtNLM"/>
    </source>
</evidence>
<keyword evidence="1" id="KW-0812">Transmembrane</keyword>
<gene>
    <name evidence="2" type="ORF">A2735_01740</name>
</gene>
<keyword evidence="1" id="KW-1133">Transmembrane helix</keyword>
<name>A0A1F8EBR7_9BACT</name>
<accession>A0A1F8EBR7</accession>
<dbReference type="Proteomes" id="UP000178520">
    <property type="component" value="Unassembled WGS sequence"/>
</dbReference>
<feature type="transmembrane region" description="Helical" evidence="1">
    <location>
        <begin position="6"/>
        <end position="22"/>
    </location>
</feature>
<dbReference type="EMBL" id="MGJA01000012">
    <property type="protein sequence ID" value="OGM97435.1"/>
    <property type="molecule type" value="Genomic_DNA"/>
</dbReference>
<evidence type="ECO:0000313" key="2">
    <source>
        <dbReference type="EMBL" id="OGM97435.1"/>
    </source>
</evidence>
<keyword evidence="1" id="KW-0472">Membrane</keyword>
<protein>
    <recommendedName>
        <fullName evidence="4">DUF4352 domain-containing protein</fullName>
    </recommendedName>
</protein>
<evidence type="ECO:0000313" key="3">
    <source>
        <dbReference type="Proteomes" id="UP000178520"/>
    </source>
</evidence>
<comment type="caution">
    <text evidence="2">The sequence shown here is derived from an EMBL/GenBank/DDBJ whole genome shotgun (WGS) entry which is preliminary data.</text>
</comment>
<evidence type="ECO:0000256" key="1">
    <source>
        <dbReference type="SAM" id="Phobius"/>
    </source>
</evidence>
<dbReference type="AlphaFoldDB" id="A0A1F8EBR7"/>
<sequence>MKKLIVTILSIVTFVGGFLIFYQSRPVEQKMPITDWESKTDNQLAVTITVTPIDISSQLKKWEFEIVMDTHSVELNQDLTKMAVLVDDQGKEYKPLSWEGTIGGHHREGLLIFNQIIPTPKSVQLKVSGIGDVIRSFDWQL</sequence>
<reference evidence="2 3" key="1">
    <citation type="journal article" date="2016" name="Nat. Commun.">
        <title>Thousands of microbial genomes shed light on interconnected biogeochemical processes in an aquifer system.</title>
        <authorList>
            <person name="Anantharaman K."/>
            <person name="Brown C.T."/>
            <person name="Hug L.A."/>
            <person name="Sharon I."/>
            <person name="Castelle C.J."/>
            <person name="Probst A.J."/>
            <person name="Thomas B.C."/>
            <person name="Singh A."/>
            <person name="Wilkins M.J."/>
            <person name="Karaoz U."/>
            <person name="Brodie E.L."/>
            <person name="Williams K.H."/>
            <person name="Hubbard S.S."/>
            <person name="Banfield J.F."/>
        </authorList>
    </citation>
    <scope>NUCLEOTIDE SEQUENCE [LARGE SCALE GENOMIC DNA]</scope>
</reference>
<organism evidence="2 3">
    <name type="scientific">Candidatus Yanofskybacteria bacterium RIFCSPHIGHO2_01_FULL_41_21</name>
    <dbReference type="NCBI Taxonomy" id="1802660"/>
    <lineage>
        <taxon>Bacteria</taxon>
        <taxon>Candidatus Yanofskyibacteriota</taxon>
    </lineage>
</organism>
<proteinExistence type="predicted"/>
<dbReference type="STRING" id="1802660.A2735_01740"/>